<dbReference type="GO" id="GO:0008380">
    <property type="term" value="P:RNA splicing"/>
    <property type="evidence" value="ECO:0007669"/>
    <property type="project" value="UniProtKB-KW"/>
</dbReference>
<dbReference type="GO" id="GO:0006397">
    <property type="term" value="P:mRNA processing"/>
    <property type="evidence" value="ECO:0007669"/>
    <property type="project" value="UniProtKB-KW"/>
</dbReference>
<reference evidence="9" key="1">
    <citation type="journal article" date="2013" name="Genome Announc.">
        <title>Draft genome sequence of the basidiomycetous yeast-like fungus Pseudozyma hubeiensis SY62, which produces an abundant amount of the biosurfactant mannosylerythritol lipids.</title>
        <authorList>
            <person name="Konishi M."/>
            <person name="Hatada Y."/>
            <person name="Horiuchi J."/>
        </authorList>
    </citation>
    <scope>NUCLEOTIDE SEQUENCE [LARGE SCALE GENOMIC DNA]</scope>
    <source>
        <strain evidence="9">SY62</strain>
    </source>
</reference>
<evidence type="ECO:0000256" key="7">
    <source>
        <dbReference type="SAM" id="MobiDB-lite"/>
    </source>
</evidence>
<dbReference type="Pfam" id="PF05700">
    <property type="entry name" value="BCAS2"/>
    <property type="match status" value="1"/>
</dbReference>
<comment type="similarity">
    <text evidence="2">Belongs to the SPF27 family.</text>
</comment>
<protein>
    <recommendedName>
        <fullName evidence="10">Pre-mRNA-splicing factor SPF27</fullName>
    </recommendedName>
</protein>
<dbReference type="eggNOG" id="KOG3096">
    <property type="taxonomic scope" value="Eukaryota"/>
</dbReference>
<dbReference type="GO" id="GO:0071011">
    <property type="term" value="C:precatalytic spliceosome"/>
    <property type="evidence" value="ECO:0007669"/>
    <property type="project" value="TreeGrafter"/>
</dbReference>
<keyword evidence="4" id="KW-0747">Spliceosome</keyword>
<dbReference type="OrthoDB" id="205794at2759"/>
<feature type="region of interest" description="Disordered" evidence="7">
    <location>
        <begin position="1"/>
        <end position="47"/>
    </location>
</feature>
<accession>R9PDX4</accession>
<organism evidence="8 9">
    <name type="scientific">Pseudozyma hubeiensis (strain SY62)</name>
    <name type="common">Yeast</name>
    <dbReference type="NCBI Taxonomy" id="1305764"/>
    <lineage>
        <taxon>Eukaryota</taxon>
        <taxon>Fungi</taxon>
        <taxon>Dikarya</taxon>
        <taxon>Basidiomycota</taxon>
        <taxon>Ustilaginomycotina</taxon>
        <taxon>Ustilaginomycetes</taxon>
        <taxon>Ustilaginales</taxon>
        <taxon>Ustilaginaceae</taxon>
        <taxon>Pseudozyma</taxon>
    </lineage>
</organism>
<keyword evidence="5" id="KW-0508">mRNA splicing</keyword>
<feature type="compositionally biased region" description="Polar residues" evidence="7">
    <location>
        <begin position="132"/>
        <end position="155"/>
    </location>
</feature>
<evidence type="ECO:0000256" key="2">
    <source>
        <dbReference type="ARBA" id="ARBA00010788"/>
    </source>
</evidence>
<dbReference type="HOGENOM" id="CLU_082523_1_0_1"/>
<dbReference type="PANTHER" id="PTHR13296">
    <property type="entry name" value="BCAS2 PROTEIN"/>
    <property type="match status" value="1"/>
</dbReference>
<dbReference type="PANTHER" id="PTHR13296:SF0">
    <property type="entry name" value="PRE-MRNA-SPLICING FACTOR SPF27"/>
    <property type="match status" value="1"/>
</dbReference>
<evidence type="ECO:0000313" key="8">
    <source>
        <dbReference type="EMBL" id="GAC96285.1"/>
    </source>
</evidence>
<evidence type="ECO:0000256" key="3">
    <source>
        <dbReference type="ARBA" id="ARBA00022664"/>
    </source>
</evidence>
<feature type="compositionally biased region" description="Polar residues" evidence="7">
    <location>
        <begin position="8"/>
        <end position="19"/>
    </location>
</feature>
<keyword evidence="6" id="KW-0539">Nucleus</keyword>
<evidence type="ECO:0000256" key="4">
    <source>
        <dbReference type="ARBA" id="ARBA00022728"/>
    </source>
</evidence>
<evidence type="ECO:0000256" key="5">
    <source>
        <dbReference type="ARBA" id="ARBA00023187"/>
    </source>
</evidence>
<sequence length="281" mass="31064">MPRARGGRTSNGSTTSNEPDSIASTSAAADTDAISTNGHNDASAQLAPIASSSKDPFTYHSVELASTDALPYFDRDLELQPGLRSRVDALIAEEQASLPPIDPSTSSRLPPAYEPFSTRPDLRAELDRIGSGQPSTHTLDTQRYTLPSPSSGETASLSEWQSAVDSAHAQLAHMDVRLKNIELLKKYGSNSWRLSNFQQEQEIRLISEQLDAVKGETNEVNRLRQKDQLEAGAKLTTLEKRWTELISRGLQLEVANVTTREVVEVLKSKKRRLEEELRRLE</sequence>
<keyword evidence="3" id="KW-0507">mRNA processing</keyword>
<evidence type="ECO:0000313" key="9">
    <source>
        <dbReference type="Proteomes" id="UP000014071"/>
    </source>
</evidence>
<gene>
    <name evidence="8" type="ORF">PHSY_003865</name>
</gene>
<dbReference type="InterPro" id="IPR008409">
    <property type="entry name" value="SPF27"/>
</dbReference>
<feature type="region of interest" description="Disordered" evidence="7">
    <location>
        <begin position="95"/>
        <end position="155"/>
    </location>
</feature>
<evidence type="ECO:0008006" key="10">
    <source>
        <dbReference type="Google" id="ProtNLM"/>
    </source>
</evidence>
<dbReference type="GO" id="GO:0071013">
    <property type="term" value="C:catalytic step 2 spliceosome"/>
    <property type="evidence" value="ECO:0007669"/>
    <property type="project" value="TreeGrafter"/>
</dbReference>
<dbReference type="EMBL" id="DF238801">
    <property type="protein sequence ID" value="GAC96285.1"/>
    <property type="molecule type" value="Genomic_DNA"/>
</dbReference>
<dbReference type="RefSeq" id="XP_012189872.1">
    <property type="nucleotide sequence ID" value="XM_012334482.1"/>
</dbReference>
<comment type="subcellular location">
    <subcellularLocation>
        <location evidence="1">Nucleus</location>
    </subcellularLocation>
</comment>
<keyword evidence="9" id="KW-1185">Reference proteome</keyword>
<evidence type="ECO:0000256" key="1">
    <source>
        <dbReference type="ARBA" id="ARBA00004123"/>
    </source>
</evidence>
<proteinExistence type="inferred from homology"/>
<dbReference type="STRING" id="1305764.R9PDX4"/>
<dbReference type="GO" id="GO:0000974">
    <property type="term" value="C:Prp19 complex"/>
    <property type="evidence" value="ECO:0007669"/>
    <property type="project" value="TreeGrafter"/>
</dbReference>
<dbReference type="GeneID" id="24109151"/>
<dbReference type="Proteomes" id="UP000014071">
    <property type="component" value="Unassembled WGS sequence"/>
</dbReference>
<feature type="compositionally biased region" description="Low complexity" evidence="7">
    <location>
        <begin position="20"/>
        <end position="36"/>
    </location>
</feature>
<name>R9PDX4_PSEHS</name>
<dbReference type="AlphaFoldDB" id="R9PDX4"/>
<evidence type="ECO:0000256" key="6">
    <source>
        <dbReference type="ARBA" id="ARBA00023242"/>
    </source>
</evidence>